<organism evidence="2 3">
    <name type="scientific">Dyadobacter flavalbus</name>
    <dbReference type="NCBI Taxonomy" id="2579942"/>
    <lineage>
        <taxon>Bacteria</taxon>
        <taxon>Pseudomonadati</taxon>
        <taxon>Bacteroidota</taxon>
        <taxon>Cytophagia</taxon>
        <taxon>Cytophagales</taxon>
        <taxon>Spirosomataceae</taxon>
        <taxon>Dyadobacter</taxon>
    </lineage>
</organism>
<reference evidence="2 3" key="1">
    <citation type="submission" date="2019-05" db="EMBL/GenBank/DDBJ databases">
        <authorList>
            <person name="Qu J.-H."/>
        </authorList>
    </citation>
    <scope>NUCLEOTIDE SEQUENCE [LARGE SCALE GENOMIC DNA]</scope>
    <source>
        <strain evidence="2 3">NS28</strain>
    </source>
</reference>
<dbReference type="InterPro" id="IPR041662">
    <property type="entry name" value="SusD-like_2"/>
</dbReference>
<keyword evidence="3" id="KW-1185">Reference proteome</keyword>
<dbReference type="EMBL" id="VBSN01000069">
    <property type="protein sequence ID" value="KAA6434033.1"/>
    <property type="molecule type" value="Genomic_DNA"/>
</dbReference>
<feature type="chain" id="PRO_5024364637" evidence="1">
    <location>
        <begin position="24"/>
        <end position="493"/>
    </location>
</feature>
<dbReference type="PROSITE" id="PS51257">
    <property type="entry name" value="PROKAR_LIPOPROTEIN"/>
    <property type="match status" value="1"/>
</dbReference>
<proteinExistence type="predicted"/>
<gene>
    <name evidence="2" type="ORF">FEM33_22365</name>
</gene>
<protein>
    <submittedName>
        <fullName evidence="2">SusD/RagB family nutrient-binding outer membrane lipoprotein</fullName>
    </submittedName>
</protein>
<dbReference type="InterPro" id="IPR011990">
    <property type="entry name" value="TPR-like_helical_dom_sf"/>
</dbReference>
<evidence type="ECO:0000256" key="1">
    <source>
        <dbReference type="SAM" id="SignalP"/>
    </source>
</evidence>
<comment type="caution">
    <text evidence="2">The sequence shown here is derived from an EMBL/GenBank/DDBJ whole genome shotgun (WGS) entry which is preliminary data.</text>
</comment>
<feature type="signal peptide" evidence="1">
    <location>
        <begin position="1"/>
        <end position="23"/>
    </location>
</feature>
<dbReference type="Proteomes" id="UP000323994">
    <property type="component" value="Unassembled WGS sequence"/>
</dbReference>
<dbReference type="RefSeq" id="WP_139014202.1">
    <property type="nucleotide sequence ID" value="NZ_VBSN01000069.1"/>
</dbReference>
<dbReference type="SUPFAM" id="SSF48452">
    <property type="entry name" value="TPR-like"/>
    <property type="match status" value="1"/>
</dbReference>
<dbReference type="AlphaFoldDB" id="A0A5M8QGL1"/>
<keyword evidence="2" id="KW-0449">Lipoprotein</keyword>
<dbReference type="Gene3D" id="1.25.40.390">
    <property type="match status" value="1"/>
</dbReference>
<keyword evidence="1" id="KW-0732">Signal</keyword>
<dbReference type="OrthoDB" id="843771at2"/>
<sequence length="493" mass="54303">MKNILNHKTIWMAALAGMLTATSCTKDFDEMNTSPNNPTAIGPQYLLPTGIETAIDRYWGHRNRFERINIDAAELYVQHLTRNIYSNEGDDYTVSPALVANNWKGFYNDSQLNFQRIILLTGEGSANPNPNYEGVALVMRTWVFSLLTDMYGAIPYTDAVKGTADEPIYTPKYDAMEAVYAGMLNDLKMANEKLTVGGPAVAGDILYGGDILKWKKFANSLRLRLANRQAAKKPAESRAIMKEILANPTTFPVFTSNDDNAQLKGTAVLPSNNEWNQILLQDGRTDWNISKTLADKMNSLGDTRITVYANPNKQGNYQGHANGLPDAIATSYLATSSTIGSAFTKAEAPEVIMTFSELNFILAEAALDGDITAGTAKTYFENGINASFSQYGLTTPATFLANVGPVTREKVLEQKWVSLFGQGVEAWIEWRRTGFPVFPLPDPRAVLQNGGILPTRFPYPNSEYSLNAEAVKAGEALNGGPNDMKTKLWWAEK</sequence>
<evidence type="ECO:0000313" key="2">
    <source>
        <dbReference type="EMBL" id="KAA6434033.1"/>
    </source>
</evidence>
<name>A0A5M8QGL1_9BACT</name>
<accession>A0A5M8QGL1</accession>
<dbReference type="Pfam" id="PF12771">
    <property type="entry name" value="SusD-like_2"/>
    <property type="match status" value="1"/>
</dbReference>
<evidence type="ECO:0000313" key="3">
    <source>
        <dbReference type="Proteomes" id="UP000323994"/>
    </source>
</evidence>